<keyword evidence="11" id="KW-1185">Reference proteome</keyword>
<dbReference type="EMBL" id="FONY01000013">
    <property type="protein sequence ID" value="SFF02668.1"/>
    <property type="molecule type" value="Genomic_DNA"/>
</dbReference>
<dbReference type="EC" id="2.7.13.3" evidence="2"/>
<dbReference type="InterPro" id="IPR005467">
    <property type="entry name" value="His_kinase_dom"/>
</dbReference>
<dbReference type="InterPro" id="IPR003594">
    <property type="entry name" value="HATPase_dom"/>
</dbReference>
<comment type="catalytic activity">
    <reaction evidence="1">
        <text>ATP + protein L-histidine = ADP + protein N-phospho-L-histidine.</text>
        <dbReference type="EC" id="2.7.13.3"/>
    </reaction>
</comment>
<organism evidence="10 11">
    <name type="scientific">Thermoflexibacter ruber</name>
    <dbReference type="NCBI Taxonomy" id="1003"/>
    <lineage>
        <taxon>Bacteria</taxon>
        <taxon>Pseudomonadati</taxon>
        <taxon>Bacteroidota</taxon>
        <taxon>Cytophagia</taxon>
        <taxon>Cytophagales</taxon>
        <taxon>Thermoflexibacteraceae</taxon>
        <taxon>Thermoflexibacter</taxon>
    </lineage>
</organism>
<dbReference type="PANTHER" id="PTHR43547">
    <property type="entry name" value="TWO-COMPONENT HISTIDINE KINASE"/>
    <property type="match status" value="1"/>
</dbReference>
<evidence type="ECO:0000256" key="4">
    <source>
        <dbReference type="ARBA" id="ARBA00022679"/>
    </source>
</evidence>
<dbReference type="PROSITE" id="PS50109">
    <property type="entry name" value="HIS_KIN"/>
    <property type="match status" value="1"/>
</dbReference>
<dbReference type="CDD" id="cd00082">
    <property type="entry name" value="HisKA"/>
    <property type="match status" value="1"/>
</dbReference>
<keyword evidence="3 6" id="KW-0597">Phosphoprotein</keyword>
<accession>A0A1I2FD39</accession>
<dbReference type="Gene3D" id="1.10.287.130">
    <property type="match status" value="1"/>
</dbReference>
<proteinExistence type="predicted"/>
<feature type="domain" description="Response regulatory" evidence="9">
    <location>
        <begin position="7"/>
        <end position="121"/>
    </location>
</feature>
<dbReference type="SUPFAM" id="SSF55874">
    <property type="entry name" value="ATPase domain of HSP90 chaperone/DNA topoisomerase II/histidine kinase"/>
    <property type="match status" value="1"/>
</dbReference>
<dbReference type="SUPFAM" id="SSF52172">
    <property type="entry name" value="CheY-like"/>
    <property type="match status" value="1"/>
</dbReference>
<evidence type="ECO:0000313" key="10">
    <source>
        <dbReference type="EMBL" id="SFF02668.1"/>
    </source>
</evidence>
<dbReference type="Gene3D" id="3.30.565.10">
    <property type="entry name" value="Histidine kinase-like ATPase, C-terminal domain"/>
    <property type="match status" value="1"/>
</dbReference>
<dbReference type="Proteomes" id="UP000199513">
    <property type="component" value="Unassembled WGS sequence"/>
</dbReference>
<evidence type="ECO:0000256" key="2">
    <source>
        <dbReference type="ARBA" id="ARBA00012438"/>
    </source>
</evidence>
<evidence type="ECO:0000256" key="1">
    <source>
        <dbReference type="ARBA" id="ARBA00000085"/>
    </source>
</evidence>
<dbReference type="Gene3D" id="3.40.50.2300">
    <property type="match status" value="1"/>
</dbReference>
<feature type="modified residue" description="4-aspartylphosphate" evidence="6">
    <location>
        <position position="55"/>
    </location>
</feature>
<keyword evidence="4" id="KW-0808">Transferase</keyword>
<dbReference type="Pfam" id="PF02518">
    <property type="entry name" value="HATPase_c"/>
    <property type="match status" value="1"/>
</dbReference>
<keyword evidence="7" id="KW-0175">Coiled coil</keyword>
<dbReference type="InterPro" id="IPR036890">
    <property type="entry name" value="HATPase_C_sf"/>
</dbReference>
<protein>
    <recommendedName>
        <fullName evidence="2">histidine kinase</fullName>
        <ecNumber evidence="2">2.7.13.3</ecNumber>
    </recommendedName>
</protein>
<gene>
    <name evidence="10" type="ORF">SAMN04488541_101346</name>
</gene>
<evidence type="ECO:0000256" key="7">
    <source>
        <dbReference type="SAM" id="Coils"/>
    </source>
</evidence>
<dbReference type="InterPro" id="IPR001789">
    <property type="entry name" value="Sig_transdc_resp-reg_receiver"/>
</dbReference>
<name>A0A1I2FD39_9BACT</name>
<evidence type="ECO:0000259" key="8">
    <source>
        <dbReference type="PROSITE" id="PS50109"/>
    </source>
</evidence>
<dbReference type="InterPro" id="IPR003661">
    <property type="entry name" value="HisK_dim/P_dom"/>
</dbReference>
<evidence type="ECO:0000313" key="11">
    <source>
        <dbReference type="Proteomes" id="UP000199513"/>
    </source>
</evidence>
<dbReference type="SMART" id="SM00387">
    <property type="entry name" value="HATPase_c"/>
    <property type="match status" value="1"/>
</dbReference>
<feature type="coiled-coil region" evidence="7">
    <location>
        <begin position="127"/>
        <end position="189"/>
    </location>
</feature>
<dbReference type="FunFam" id="3.30.565.10:FF:000006">
    <property type="entry name" value="Sensor histidine kinase WalK"/>
    <property type="match status" value="1"/>
</dbReference>
<dbReference type="Pfam" id="PF00072">
    <property type="entry name" value="Response_reg"/>
    <property type="match status" value="1"/>
</dbReference>
<dbReference type="Pfam" id="PF00512">
    <property type="entry name" value="HisKA"/>
    <property type="match status" value="1"/>
</dbReference>
<reference evidence="10 11" key="1">
    <citation type="submission" date="2016-10" db="EMBL/GenBank/DDBJ databases">
        <authorList>
            <person name="de Groot N.N."/>
        </authorList>
    </citation>
    <scope>NUCLEOTIDE SEQUENCE [LARGE SCALE GENOMIC DNA]</scope>
    <source>
        <strain>GEY</strain>
        <strain evidence="11">DSM 9560</strain>
    </source>
</reference>
<dbReference type="SMART" id="SM00388">
    <property type="entry name" value="HisKA"/>
    <property type="match status" value="1"/>
</dbReference>
<evidence type="ECO:0000256" key="6">
    <source>
        <dbReference type="PROSITE-ProRule" id="PRU00169"/>
    </source>
</evidence>
<dbReference type="CDD" id="cd00075">
    <property type="entry name" value="HATPase"/>
    <property type="match status" value="1"/>
</dbReference>
<dbReference type="OrthoDB" id="109585at2"/>
<dbReference type="SUPFAM" id="SSF47384">
    <property type="entry name" value="Homodimeric domain of signal transducing histidine kinase"/>
    <property type="match status" value="1"/>
</dbReference>
<dbReference type="PRINTS" id="PR00344">
    <property type="entry name" value="BCTRLSENSOR"/>
</dbReference>
<dbReference type="GO" id="GO:0000155">
    <property type="term" value="F:phosphorelay sensor kinase activity"/>
    <property type="evidence" value="ECO:0007669"/>
    <property type="project" value="InterPro"/>
</dbReference>
<dbReference type="InterPro" id="IPR011006">
    <property type="entry name" value="CheY-like_superfamily"/>
</dbReference>
<sequence>MENQKHSILYVDDELVNLNVFKATFRRDYDIFTANSAQEAMEILRQQAIDLIISDQRMPKMTGVEFLKWTLAEYPHAIRIILTGFSDTEAIIRAINECDIHRYITKPWDIEEMRLALKKASETFQLRRDNVQLLADLKEAKELLEQKVAERTKEVIRQKEEIELKNQILEAQNSKLQELDNERNSIISMIVHDLQSPINRISGLLELLEVEGKNNFNHNQLTYMELLRKSIADASRHIRNLLDTKALEGDNSISQVVLSKIDLIQLIGRLLESYKEQASRKQVVLNYETSHQEVYIKGYEDYLSRIFDNLISNAIKFSPKNVNSNVFIKVKENGEYVRVSVQDEGQGLSEEDKKNLFKKFQKLSARPTNGESSSGLGLSIVKSLTEQLQGRVWAEGEPKKGATFIVEFPKYSY</sequence>
<dbReference type="CDD" id="cd17569">
    <property type="entry name" value="REC_HupR-like"/>
    <property type="match status" value="1"/>
</dbReference>
<dbReference type="RefSeq" id="WP_091544037.1">
    <property type="nucleotide sequence ID" value="NZ_FONY01000013.1"/>
</dbReference>
<keyword evidence="5 10" id="KW-0418">Kinase</keyword>
<dbReference type="AlphaFoldDB" id="A0A1I2FD39"/>
<dbReference type="SMART" id="SM00448">
    <property type="entry name" value="REC"/>
    <property type="match status" value="1"/>
</dbReference>
<dbReference type="PROSITE" id="PS50110">
    <property type="entry name" value="RESPONSE_REGULATORY"/>
    <property type="match status" value="1"/>
</dbReference>
<evidence type="ECO:0000256" key="5">
    <source>
        <dbReference type="ARBA" id="ARBA00022777"/>
    </source>
</evidence>
<dbReference type="InterPro" id="IPR036097">
    <property type="entry name" value="HisK_dim/P_sf"/>
</dbReference>
<dbReference type="STRING" id="1003.SAMN04488541_101346"/>
<evidence type="ECO:0000259" key="9">
    <source>
        <dbReference type="PROSITE" id="PS50110"/>
    </source>
</evidence>
<dbReference type="InterPro" id="IPR004358">
    <property type="entry name" value="Sig_transdc_His_kin-like_C"/>
</dbReference>
<dbReference type="PANTHER" id="PTHR43547:SF2">
    <property type="entry name" value="HYBRID SIGNAL TRANSDUCTION HISTIDINE KINASE C"/>
    <property type="match status" value="1"/>
</dbReference>
<evidence type="ECO:0000256" key="3">
    <source>
        <dbReference type="ARBA" id="ARBA00022553"/>
    </source>
</evidence>
<feature type="domain" description="Histidine kinase" evidence="8">
    <location>
        <begin position="189"/>
        <end position="412"/>
    </location>
</feature>